<proteinExistence type="predicted"/>
<evidence type="ECO:0000313" key="4">
    <source>
        <dbReference type="Proteomes" id="UP001152797"/>
    </source>
</evidence>
<dbReference type="EMBL" id="CAMXCT010002832">
    <property type="protein sequence ID" value="CAI4000729.1"/>
    <property type="molecule type" value="Genomic_DNA"/>
</dbReference>
<protein>
    <submittedName>
        <fullName evidence="2">Uncharacterized protein</fullName>
    </submittedName>
</protein>
<feature type="compositionally biased region" description="Basic and acidic residues" evidence="1">
    <location>
        <begin position="41"/>
        <end position="61"/>
    </location>
</feature>
<reference evidence="2" key="1">
    <citation type="submission" date="2022-10" db="EMBL/GenBank/DDBJ databases">
        <authorList>
            <person name="Chen Y."/>
            <person name="Dougan E. K."/>
            <person name="Chan C."/>
            <person name="Rhodes N."/>
            <person name="Thang M."/>
        </authorList>
    </citation>
    <scope>NUCLEOTIDE SEQUENCE</scope>
</reference>
<evidence type="ECO:0000313" key="3">
    <source>
        <dbReference type="EMBL" id="CAL1154104.1"/>
    </source>
</evidence>
<sequence length="628" mass="70921">MSWYSKRSSRWWQDSENEWREKGAKDSSGTSETWSQSRGKARNEWASRNKGDWKGQSERSEWSQWSKGEWREGEWSRSDKADWTGEKSEIEKSQGQWAKTEPRVEVPPNPAASLEDALADVERLLGESLGSTRKLLDESHSSSKESVHLATRALELLTRQTADLKGDEDLKNAKHAKNALRELLMWRNFGSKMWLHSKPDPMNFQRYDAEVQNELKQTFSNIEQKLMQELIAGDSWSKLARKLRFCVGNEDFSGEMRALLSRVVNACERTKRSRQKRCVQVPMSEADEVAFEMMAADDAFGEQVIRDIRAVRAQFRQPEMAFGTYQAEGPAWMQHMLGWPIPGSDAISQASTAPGPQSLKGGKLNNPWSENFWKSTSSCIRSNENDGAELLQPKVDEIKSDMDILKEQLYANHQVSFSDYENLFEEREKIDEARGDFEKEQVAKHQELVQRAQDYLEYFSETSRRRIDLSQIEVFQEQEHGITLRLIGGHLLELQIPPESREKWLDALQPLIKRSKDEAVSTEDPPLPAPLQPPTRSQLASASHLATSMVRGAGATTINAARTAVHAAVDSTSPTASLGAVPFVDVLSTGAMAVHAAADAAAAVSRRLQRGNQRTLESLEKEQIPTSF</sequence>
<name>A0A9P1G4I5_9DINO</name>
<evidence type="ECO:0000313" key="2">
    <source>
        <dbReference type="EMBL" id="CAI4000729.1"/>
    </source>
</evidence>
<dbReference type="EMBL" id="CAMXCT020002832">
    <property type="protein sequence ID" value="CAL1154104.1"/>
    <property type="molecule type" value="Genomic_DNA"/>
</dbReference>
<accession>A0A9P1G4I5</accession>
<dbReference type="Proteomes" id="UP001152797">
    <property type="component" value="Unassembled WGS sequence"/>
</dbReference>
<feature type="region of interest" description="Disordered" evidence="1">
    <location>
        <begin position="516"/>
        <end position="541"/>
    </location>
</feature>
<gene>
    <name evidence="2" type="ORF">C1SCF055_LOCUS26831</name>
</gene>
<comment type="caution">
    <text evidence="2">The sequence shown here is derived from an EMBL/GenBank/DDBJ whole genome shotgun (WGS) entry which is preliminary data.</text>
</comment>
<dbReference type="EMBL" id="CAMXCT030002832">
    <property type="protein sequence ID" value="CAL4788041.1"/>
    <property type="molecule type" value="Genomic_DNA"/>
</dbReference>
<organism evidence="2">
    <name type="scientific">Cladocopium goreaui</name>
    <dbReference type="NCBI Taxonomy" id="2562237"/>
    <lineage>
        <taxon>Eukaryota</taxon>
        <taxon>Sar</taxon>
        <taxon>Alveolata</taxon>
        <taxon>Dinophyceae</taxon>
        <taxon>Suessiales</taxon>
        <taxon>Symbiodiniaceae</taxon>
        <taxon>Cladocopium</taxon>
    </lineage>
</organism>
<feature type="region of interest" description="Disordered" evidence="1">
    <location>
        <begin position="1"/>
        <end position="110"/>
    </location>
</feature>
<reference evidence="3" key="2">
    <citation type="submission" date="2024-04" db="EMBL/GenBank/DDBJ databases">
        <authorList>
            <person name="Chen Y."/>
            <person name="Shah S."/>
            <person name="Dougan E. K."/>
            <person name="Thang M."/>
            <person name="Chan C."/>
        </authorList>
    </citation>
    <scope>NUCLEOTIDE SEQUENCE [LARGE SCALE GENOMIC DNA]</scope>
</reference>
<evidence type="ECO:0000256" key="1">
    <source>
        <dbReference type="SAM" id="MobiDB-lite"/>
    </source>
</evidence>
<feature type="compositionally biased region" description="Basic and acidic residues" evidence="1">
    <location>
        <begin position="68"/>
        <end position="92"/>
    </location>
</feature>
<feature type="compositionally biased region" description="Polar residues" evidence="1">
    <location>
        <begin position="27"/>
        <end position="38"/>
    </location>
</feature>
<dbReference type="AlphaFoldDB" id="A0A9P1G4I5"/>
<keyword evidence="4" id="KW-1185">Reference proteome</keyword>